<evidence type="ECO:0000256" key="7">
    <source>
        <dbReference type="ARBA" id="ARBA00023304"/>
    </source>
</evidence>
<proteinExistence type="inferred from homology"/>
<dbReference type="InterPro" id="IPR013785">
    <property type="entry name" value="Aldolase_TIM"/>
</dbReference>
<dbReference type="InterPro" id="IPR036230">
    <property type="entry name" value="LeuA_allosteric_dom_sf"/>
</dbReference>
<dbReference type="SUPFAM" id="SSF51569">
    <property type="entry name" value="Aldolase"/>
    <property type="match status" value="1"/>
</dbReference>
<dbReference type="SUPFAM" id="SSF110921">
    <property type="entry name" value="2-isopropylmalate synthase LeuA, allosteric (dimerisation) domain"/>
    <property type="match status" value="1"/>
</dbReference>
<dbReference type="GO" id="GO:0043714">
    <property type="term" value="F:(R)-citramalate synthase activity"/>
    <property type="evidence" value="ECO:0007669"/>
    <property type="project" value="UniProtKB-EC"/>
</dbReference>
<dbReference type="Pfam" id="PF00682">
    <property type="entry name" value="HMGL-like"/>
    <property type="match status" value="1"/>
</dbReference>
<comment type="similarity">
    <text evidence="2">Belongs to the alpha-IPM synthase/homocitrate synthase family.</text>
</comment>
<evidence type="ECO:0000256" key="8">
    <source>
        <dbReference type="ARBA" id="ARBA00034330"/>
    </source>
</evidence>
<keyword evidence="7" id="KW-0100">Branched-chain amino acid biosynthesis</keyword>
<dbReference type="InterPro" id="IPR000891">
    <property type="entry name" value="PYR_CT"/>
</dbReference>
<feature type="domain" description="Pyruvate carboxyltransferase" evidence="9">
    <location>
        <begin position="7"/>
        <end position="270"/>
    </location>
</feature>
<protein>
    <recommendedName>
        <fullName evidence="3">(R)-citramalate synthase</fullName>
        <ecNumber evidence="8">2.3.3.21</ecNumber>
    </recommendedName>
</protein>
<dbReference type="InterPro" id="IPR013709">
    <property type="entry name" value="2-isopropylmalate_synth_dimer"/>
</dbReference>
<keyword evidence="6 10" id="KW-0808">Transferase</keyword>
<dbReference type="EMBL" id="UOGA01000135">
    <property type="protein sequence ID" value="VAX18763.1"/>
    <property type="molecule type" value="Genomic_DNA"/>
</dbReference>
<sequence>MRKSNKVFLYDTTLRDGAQAEEVSFSLDDKLKITESLDDLGVHYVEGGWPGSNPRDEAFFKEARKLTLKTSKITAFGSTHHPKNKPSDDPNIKLLLAAKTPCVTVFGKSWDMHVKDVLGISMKRNLELIHDTVAYLKKHVDEVLFDAEHFFDGYKNNPEYAISALEAAKDGGADWLALCETNGGALTFEVEEIVEAVITRFPKANIGIHCHNDSEVGVANTLVAVKKGARQVHGTINGIGERCGNANLCSIIPNLQLKMGHKCVSASQLKKLRDVSTLVYELANLARRPYQAYVGRSAFAHKGGVHVAAVRKKPEAYEHIKPQVVGGRRRVLVSDLSGKGNVLAKAEQFGIDLVGKDDETKLILTELKKLEAEGFLFEGADASFELLIRKVIGQWKKKFDVVRARVVSSFSNEQGDDWAEAVIKLRLPDGSVTHAVAEGIGPVNALDKAVRTALVESYPELSDVELHDFKVRLLDDSKTESKTRVLIESGDGETRWGTVGVSENIIEASWQALLDSLEYKLHRPSSKKQLKKKKRKK</sequence>
<dbReference type="InterPro" id="IPR054691">
    <property type="entry name" value="LeuA/HCS_post-cat"/>
</dbReference>
<dbReference type="GO" id="GO:0009098">
    <property type="term" value="P:L-leucine biosynthetic process"/>
    <property type="evidence" value="ECO:0007669"/>
    <property type="project" value="InterPro"/>
</dbReference>
<reference evidence="10" key="1">
    <citation type="submission" date="2018-06" db="EMBL/GenBank/DDBJ databases">
        <authorList>
            <person name="Zhirakovskaya E."/>
        </authorList>
    </citation>
    <scope>NUCLEOTIDE SEQUENCE</scope>
</reference>
<organism evidence="10">
    <name type="scientific">hydrothermal vent metagenome</name>
    <dbReference type="NCBI Taxonomy" id="652676"/>
    <lineage>
        <taxon>unclassified sequences</taxon>
        <taxon>metagenomes</taxon>
        <taxon>ecological metagenomes</taxon>
    </lineage>
</organism>
<keyword evidence="5" id="KW-0412">Isoleucine biosynthesis</keyword>
<dbReference type="AlphaFoldDB" id="A0A3B1C2G4"/>
<dbReference type="CDD" id="cd07941">
    <property type="entry name" value="DRE_TIM_LeuA3"/>
    <property type="match status" value="1"/>
</dbReference>
<evidence type="ECO:0000256" key="1">
    <source>
        <dbReference type="ARBA" id="ARBA00004743"/>
    </source>
</evidence>
<dbReference type="Gene3D" id="3.20.20.70">
    <property type="entry name" value="Aldolase class I"/>
    <property type="match status" value="1"/>
</dbReference>
<dbReference type="InterPro" id="IPR005675">
    <property type="entry name" value="Citramal_synthase"/>
</dbReference>
<evidence type="ECO:0000259" key="9">
    <source>
        <dbReference type="PROSITE" id="PS50991"/>
    </source>
</evidence>
<dbReference type="SMART" id="SM00917">
    <property type="entry name" value="LeuA_dimer"/>
    <property type="match status" value="1"/>
</dbReference>
<dbReference type="PANTHER" id="PTHR43538:SF1">
    <property type="entry name" value="(R)-CITRAMALATE SYNTHASE"/>
    <property type="match status" value="1"/>
</dbReference>
<dbReference type="PROSITE" id="PS00815">
    <property type="entry name" value="AIPM_HOMOCIT_SYNTH_1"/>
    <property type="match status" value="1"/>
</dbReference>
<evidence type="ECO:0000256" key="6">
    <source>
        <dbReference type="ARBA" id="ARBA00022679"/>
    </source>
</evidence>
<evidence type="ECO:0000256" key="4">
    <source>
        <dbReference type="ARBA" id="ARBA00022605"/>
    </source>
</evidence>
<dbReference type="GO" id="GO:0009097">
    <property type="term" value="P:isoleucine biosynthetic process"/>
    <property type="evidence" value="ECO:0007669"/>
    <property type="project" value="UniProtKB-UniPathway"/>
</dbReference>
<dbReference type="Pfam" id="PF08502">
    <property type="entry name" value="LeuA_dimer"/>
    <property type="match status" value="1"/>
</dbReference>
<dbReference type="PANTHER" id="PTHR43538">
    <property type="entry name" value="ALPHA-IPM SYNTHASE/HOMOCITRATE SYNTHASE"/>
    <property type="match status" value="1"/>
</dbReference>
<dbReference type="NCBIfam" id="TIGR00977">
    <property type="entry name" value="citramal_synth"/>
    <property type="match status" value="1"/>
</dbReference>
<evidence type="ECO:0000313" key="10">
    <source>
        <dbReference type="EMBL" id="VAX18763.1"/>
    </source>
</evidence>
<accession>A0A3B1C2G4</accession>
<dbReference type="EC" id="2.3.3.21" evidence="8"/>
<evidence type="ECO:0000256" key="3">
    <source>
        <dbReference type="ARBA" id="ARBA00022325"/>
    </source>
</evidence>
<evidence type="ECO:0000256" key="5">
    <source>
        <dbReference type="ARBA" id="ARBA00022624"/>
    </source>
</evidence>
<dbReference type="GO" id="GO:0003852">
    <property type="term" value="F:2-isopropylmalate synthase activity"/>
    <property type="evidence" value="ECO:0007669"/>
    <property type="project" value="InterPro"/>
</dbReference>
<dbReference type="Pfam" id="PF22617">
    <property type="entry name" value="HCS_D2"/>
    <property type="match status" value="1"/>
</dbReference>
<dbReference type="Gene3D" id="1.10.238.260">
    <property type="match status" value="1"/>
</dbReference>
<name>A0A3B1C2G4_9ZZZZ</name>
<comment type="pathway">
    <text evidence="1">Amino-acid biosynthesis; L-isoleucine biosynthesis; 2-oxobutanoate from pyruvate: step 1/3.</text>
</comment>
<keyword evidence="4" id="KW-0028">Amino-acid biosynthesis</keyword>
<dbReference type="InterPro" id="IPR002034">
    <property type="entry name" value="AIPM/Hcit_synth_CS"/>
</dbReference>
<dbReference type="Gene3D" id="3.30.160.270">
    <property type="match status" value="1"/>
</dbReference>
<dbReference type="UniPathway" id="UPA00047">
    <property type="reaction ID" value="UER00066"/>
</dbReference>
<gene>
    <name evidence="10" type="ORF">MNBD_NITROSPINAE04-358</name>
</gene>
<evidence type="ECO:0000256" key="2">
    <source>
        <dbReference type="ARBA" id="ARBA00006154"/>
    </source>
</evidence>
<keyword evidence="10" id="KW-0012">Acyltransferase</keyword>
<dbReference type="PROSITE" id="PS50991">
    <property type="entry name" value="PYR_CT"/>
    <property type="match status" value="1"/>
</dbReference>